<dbReference type="PANTHER" id="PTHR10660">
    <property type="entry name" value="PROTEASOME REGULATOR PA28"/>
    <property type="match status" value="1"/>
</dbReference>
<protein>
    <submittedName>
        <fullName evidence="4">Proteasome activator pa28 beta subunit</fullName>
    </submittedName>
    <submittedName>
        <fullName evidence="7">Proteasome_activator pa28 beta subunit</fullName>
    </submittedName>
</protein>
<dbReference type="InterPro" id="IPR003186">
    <property type="entry name" value="PA28_C"/>
</dbReference>
<feature type="domain" description="Proteasome activator PA28 C-terminal" evidence="3">
    <location>
        <begin position="84"/>
        <end position="211"/>
    </location>
</feature>
<proteinExistence type="inferred from homology"/>
<evidence type="ECO:0000313" key="4">
    <source>
        <dbReference type="EMBL" id="CAI9917893.1"/>
    </source>
</evidence>
<dbReference type="EMBL" id="CAXDID020000116">
    <property type="protein sequence ID" value="CAL6030546.1"/>
    <property type="molecule type" value="Genomic_DNA"/>
</dbReference>
<dbReference type="AlphaFoldDB" id="A0AA86TN90"/>
<name>A0AA86TN90_9EUKA</name>
<dbReference type="EMBL" id="CATOUU010000471">
    <property type="protein sequence ID" value="CAI9931058.1"/>
    <property type="molecule type" value="Genomic_DNA"/>
</dbReference>
<dbReference type="GO" id="GO:0005737">
    <property type="term" value="C:cytoplasm"/>
    <property type="evidence" value="ECO:0007669"/>
    <property type="project" value="TreeGrafter"/>
</dbReference>
<dbReference type="EMBL" id="CATOUU010000741">
    <property type="protein sequence ID" value="CAI9945190.1"/>
    <property type="molecule type" value="Genomic_DNA"/>
</dbReference>
<dbReference type="EMBL" id="CAXDID020000603">
    <property type="protein sequence ID" value="CAL6105954.1"/>
    <property type="molecule type" value="Genomic_DNA"/>
</dbReference>
<dbReference type="SUPFAM" id="SSF47216">
    <property type="entry name" value="Proteasome activator"/>
    <property type="match status" value="1"/>
</dbReference>
<keyword evidence="10" id="KW-1185">Reference proteome</keyword>
<dbReference type="GO" id="GO:0061133">
    <property type="term" value="F:endopeptidase activator activity"/>
    <property type="evidence" value="ECO:0007669"/>
    <property type="project" value="TreeGrafter"/>
</dbReference>
<dbReference type="InterPro" id="IPR036997">
    <property type="entry name" value="PA28_C_sf"/>
</dbReference>
<organism evidence="4">
    <name type="scientific">Hexamita inflata</name>
    <dbReference type="NCBI Taxonomy" id="28002"/>
    <lineage>
        <taxon>Eukaryota</taxon>
        <taxon>Metamonada</taxon>
        <taxon>Diplomonadida</taxon>
        <taxon>Hexamitidae</taxon>
        <taxon>Hexamitinae</taxon>
        <taxon>Hexamita</taxon>
    </lineage>
</organism>
<dbReference type="GO" id="GO:0005654">
    <property type="term" value="C:nucleoplasm"/>
    <property type="evidence" value="ECO:0007669"/>
    <property type="project" value="TreeGrafter"/>
</dbReference>
<evidence type="ECO:0000313" key="5">
    <source>
        <dbReference type="EMBL" id="CAI9931058.1"/>
    </source>
</evidence>
<evidence type="ECO:0000313" key="10">
    <source>
        <dbReference type="Proteomes" id="UP001642409"/>
    </source>
</evidence>
<dbReference type="Gene3D" id="1.20.120.180">
    <property type="entry name" value="Proteasome activator pa28, C-terminal domain"/>
    <property type="match status" value="1"/>
</dbReference>
<comment type="similarity">
    <text evidence="1">Belongs to the PA28 family.</text>
</comment>
<evidence type="ECO:0000313" key="9">
    <source>
        <dbReference type="EMBL" id="CAL6105954.1"/>
    </source>
</evidence>
<dbReference type="PANTHER" id="PTHR10660:SF2">
    <property type="entry name" value="LD45860P"/>
    <property type="match status" value="1"/>
</dbReference>
<evidence type="ECO:0000313" key="6">
    <source>
        <dbReference type="EMBL" id="CAI9945190.1"/>
    </source>
</evidence>
<dbReference type="EMBL" id="CAXDID020000389">
    <property type="protein sequence ID" value="CAL6085965.1"/>
    <property type="molecule type" value="Genomic_DNA"/>
</dbReference>
<reference evidence="7 10" key="2">
    <citation type="submission" date="2024-07" db="EMBL/GenBank/DDBJ databases">
        <authorList>
            <person name="Akdeniz Z."/>
        </authorList>
    </citation>
    <scope>NUCLEOTIDE SEQUENCE [LARGE SCALE GENOMIC DNA]</scope>
</reference>
<evidence type="ECO:0000259" key="3">
    <source>
        <dbReference type="Pfam" id="PF02252"/>
    </source>
</evidence>
<dbReference type="EMBL" id="CATOUU010000143">
    <property type="protein sequence ID" value="CAI9917893.1"/>
    <property type="molecule type" value="Genomic_DNA"/>
</dbReference>
<dbReference type="Pfam" id="PF02252">
    <property type="entry name" value="PA28_C"/>
    <property type="match status" value="1"/>
</dbReference>
<dbReference type="GO" id="GO:0008537">
    <property type="term" value="C:proteasome activator complex"/>
    <property type="evidence" value="ECO:0007669"/>
    <property type="project" value="InterPro"/>
</dbReference>
<dbReference type="GO" id="GO:0061136">
    <property type="term" value="P:regulation of proteasomal protein catabolic process"/>
    <property type="evidence" value="ECO:0007669"/>
    <property type="project" value="TreeGrafter"/>
</dbReference>
<dbReference type="GO" id="GO:2000045">
    <property type="term" value="P:regulation of G1/S transition of mitotic cell cycle"/>
    <property type="evidence" value="ECO:0007669"/>
    <property type="project" value="TreeGrafter"/>
</dbReference>
<dbReference type="InterPro" id="IPR036252">
    <property type="entry name" value="Proteasome_activ_sf"/>
</dbReference>
<comment type="caution">
    <text evidence="4">The sequence shown here is derived from an EMBL/GenBank/DDBJ whole genome shotgun (WGS) entry which is preliminary data.</text>
</comment>
<reference evidence="4" key="1">
    <citation type="submission" date="2023-06" db="EMBL/GenBank/DDBJ databases">
        <authorList>
            <person name="Kurt Z."/>
        </authorList>
    </citation>
    <scope>NUCLEOTIDE SEQUENCE</scope>
</reference>
<evidence type="ECO:0000256" key="2">
    <source>
        <dbReference type="ARBA" id="ARBA00022942"/>
    </source>
</evidence>
<dbReference type="Proteomes" id="UP001642409">
    <property type="component" value="Unassembled WGS sequence"/>
</dbReference>
<keyword evidence="2 4" id="KW-0647">Proteasome</keyword>
<evidence type="ECO:0000313" key="8">
    <source>
        <dbReference type="EMBL" id="CAL6085965.1"/>
    </source>
</evidence>
<evidence type="ECO:0000256" key="1">
    <source>
        <dbReference type="ARBA" id="ARBA00005883"/>
    </source>
</evidence>
<sequence length="222" mass="25611">MKNLSPIEEQLASQITKRLSVFEAEIERQIYVDIPQRAMQFDALLKTCPLLQPAFSKQLEQKFKELLQPSQDLTVPIQLLSTPDQAIFEVEEFIRTHATDLAGLLENVKRWFYVAVPGGQELDKMQEEMDQVVGGMEEGISKVLENLLYYHATRGKLVVKLQKRKLYDIAKTLVQFDLSQIQNFKNSFLDLYNSLIVAYDATVKNYENVKQKVETKTETTVF</sequence>
<accession>A0AA86TN90</accession>
<dbReference type="InterPro" id="IPR009077">
    <property type="entry name" value="Proteasome_activ_PA28"/>
</dbReference>
<gene>
    <name evidence="5" type="ORF">HINF_LOCUS18703</name>
    <name evidence="6" type="ORF">HINF_LOCUS32835</name>
    <name evidence="7" type="ORF">HINF_LOCUS33423</name>
    <name evidence="4" type="ORF">HINF_LOCUS5538</name>
    <name evidence="8" type="ORF">HINF_LOCUS62934</name>
    <name evidence="9" type="ORF">HINF_LOCUS73511</name>
</gene>
<evidence type="ECO:0000313" key="7">
    <source>
        <dbReference type="EMBL" id="CAL6030546.1"/>
    </source>
</evidence>